<evidence type="ECO:0000313" key="8">
    <source>
        <dbReference type="Proteomes" id="UP000288227"/>
    </source>
</evidence>
<accession>A0A401U9G0</accession>
<dbReference type="Pfam" id="PF04116">
    <property type="entry name" value="FA_hydroxylase"/>
    <property type="match status" value="1"/>
</dbReference>
<comment type="subcellular location">
    <subcellularLocation>
        <location evidence="1">Membrane</location>
    </subcellularLocation>
</comment>
<keyword evidence="4 5" id="KW-0472">Membrane</keyword>
<dbReference type="PANTHER" id="PTHR11863">
    <property type="entry name" value="STEROL DESATURASE"/>
    <property type="match status" value="1"/>
</dbReference>
<sequence length="290" mass="34658">MEKYWKIVVDSYTGYWNYLVNEVAYPGWHNYFWWLVGLSLFVWLLEIIVPWRKGQSIVRKDFWLDGFYMFFNFFLFSLIGYNAISNIGVNAFNDFLALFGITNVVAINVQSWPFWAQLLTMFIIADFIQWNIHRLLHRIPWMWEFHKVHHSVEEMGFAAHLRFHWMETIIYKVIQYIPLAMIGFSLQDFFVIHIIAVAIGHLNHSNLNITYGPFKYLLNNPAMHIWHHAKKLPNQYGVNYGISLSVWDYIFGTAYIPKSGRDEKLGFEGDEKFPKTFWQQIIYPLFKQKT</sequence>
<keyword evidence="8" id="KW-1185">Reference proteome</keyword>
<protein>
    <submittedName>
        <fullName evidence="7">Sterol desaturase family protein</fullName>
    </submittedName>
</protein>
<evidence type="ECO:0000259" key="6">
    <source>
        <dbReference type="Pfam" id="PF04116"/>
    </source>
</evidence>
<comment type="caution">
    <text evidence="7">The sequence shown here is derived from an EMBL/GenBank/DDBJ whole genome shotgun (WGS) entry which is preliminary data.</text>
</comment>
<dbReference type="GO" id="GO:0005506">
    <property type="term" value="F:iron ion binding"/>
    <property type="evidence" value="ECO:0007669"/>
    <property type="project" value="InterPro"/>
</dbReference>
<evidence type="ECO:0000256" key="4">
    <source>
        <dbReference type="ARBA" id="ARBA00023136"/>
    </source>
</evidence>
<dbReference type="OrthoDB" id="9770329at2"/>
<dbReference type="RefSeq" id="WP_127122194.1">
    <property type="nucleotide sequence ID" value="NZ_BHXQ01000003.1"/>
</dbReference>
<feature type="transmembrane region" description="Helical" evidence="5">
    <location>
        <begin position="63"/>
        <end position="84"/>
    </location>
</feature>
<feature type="domain" description="Fatty acid hydroxylase" evidence="6">
    <location>
        <begin position="119"/>
        <end position="253"/>
    </location>
</feature>
<keyword evidence="2 5" id="KW-0812">Transmembrane</keyword>
<evidence type="ECO:0000256" key="2">
    <source>
        <dbReference type="ARBA" id="ARBA00022692"/>
    </source>
</evidence>
<name>A0A401U9G0_9BACT</name>
<dbReference type="EMBL" id="BHXQ01000003">
    <property type="protein sequence ID" value="GCC51536.1"/>
    <property type="molecule type" value="Genomic_DNA"/>
</dbReference>
<organism evidence="7 8">
    <name type="scientific">Chryseotalea sanaruensis</name>
    <dbReference type="NCBI Taxonomy" id="2482724"/>
    <lineage>
        <taxon>Bacteria</taxon>
        <taxon>Pseudomonadati</taxon>
        <taxon>Bacteroidota</taxon>
        <taxon>Cytophagia</taxon>
        <taxon>Cytophagales</taxon>
        <taxon>Chryseotaleaceae</taxon>
        <taxon>Chryseotalea</taxon>
    </lineage>
</organism>
<proteinExistence type="predicted"/>
<reference evidence="7 8" key="1">
    <citation type="submission" date="2018-11" db="EMBL/GenBank/DDBJ databases">
        <title>Chryseotalea sanarue gen. nov., sp., nov., a member of the family Cytophagaceae, isolated from a brackish lake in Hamamatsu Japan.</title>
        <authorList>
            <person name="Maejima Y."/>
            <person name="Iino T."/>
            <person name="Muraguchi Y."/>
            <person name="Fukuda K."/>
            <person name="Ohkuma M."/>
            <person name="Moriuchi R."/>
            <person name="Dohra H."/>
            <person name="Kimbara K."/>
            <person name="Shintani M."/>
        </authorList>
    </citation>
    <scope>NUCLEOTIDE SEQUENCE [LARGE SCALE GENOMIC DNA]</scope>
    <source>
        <strain evidence="7 8">Ys</strain>
    </source>
</reference>
<dbReference type="InterPro" id="IPR006694">
    <property type="entry name" value="Fatty_acid_hydroxylase"/>
</dbReference>
<feature type="transmembrane region" description="Helical" evidence="5">
    <location>
        <begin position="31"/>
        <end position="51"/>
    </location>
</feature>
<dbReference type="AlphaFoldDB" id="A0A401U9G0"/>
<evidence type="ECO:0000256" key="1">
    <source>
        <dbReference type="ARBA" id="ARBA00004370"/>
    </source>
</evidence>
<dbReference type="Proteomes" id="UP000288227">
    <property type="component" value="Unassembled WGS sequence"/>
</dbReference>
<evidence type="ECO:0000313" key="7">
    <source>
        <dbReference type="EMBL" id="GCC51536.1"/>
    </source>
</evidence>
<evidence type="ECO:0000256" key="5">
    <source>
        <dbReference type="SAM" id="Phobius"/>
    </source>
</evidence>
<dbReference type="GO" id="GO:0016020">
    <property type="term" value="C:membrane"/>
    <property type="evidence" value="ECO:0007669"/>
    <property type="project" value="UniProtKB-SubCell"/>
</dbReference>
<dbReference type="GO" id="GO:0016491">
    <property type="term" value="F:oxidoreductase activity"/>
    <property type="evidence" value="ECO:0007669"/>
    <property type="project" value="InterPro"/>
</dbReference>
<keyword evidence="3 5" id="KW-1133">Transmembrane helix</keyword>
<dbReference type="InterPro" id="IPR050307">
    <property type="entry name" value="Sterol_Desaturase_Related"/>
</dbReference>
<evidence type="ECO:0000256" key="3">
    <source>
        <dbReference type="ARBA" id="ARBA00022989"/>
    </source>
</evidence>
<dbReference type="GO" id="GO:0008610">
    <property type="term" value="P:lipid biosynthetic process"/>
    <property type="evidence" value="ECO:0007669"/>
    <property type="project" value="InterPro"/>
</dbReference>
<gene>
    <name evidence="7" type="ORF">SanaruYs_17610</name>
</gene>